<proteinExistence type="predicted"/>
<gene>
    <name evidence="2" type="ORF">C8D97_11151</name>
</gene>
<evidence type="ECO:0000313" key="3">
    <source>
        <dbReference type="Proteomes" id="UP000245790"/>
    </source>
</evidence>
<sequence length="68" mass="7175">MNNKIISIVLLIAGLALLYWGYNMSQAATEQIKEAFTGSFSDKATLLMIGGGVLALVGLLKLGFGKKA</sequence>
<dbReference type="Pfam" id="PF11381">
    <property type="entry name" value="DUF3185"/>
    <property type="match status" value="1"/>
</dbReference>
<organism evidence="2 3">
    <name type="scientific">Pleionea mediterranea</name>
    <dbReference type="NCBI Taxonomy" id="523701"/>
    <lineage>
        <taxon>Bacteria</taxon>
        <taxon>Pseudomonadati</taxon>
        <taxon>Pseudomonadota</taxon>
        <taxon>Gammaproteobacteria</taxon>
        <taxon>Oceanospirillales</taxon>
        <taxon>Pleioneaceae</taxon>
        <taxon>Pleionea</taxon>
    </lineage>
</organism>
<reference evidence="2 3" key="1">
    <citation type="submission" date="2018-05" db="EMBL/GenBank/DDBJ databases">
        <title>Genomic Encyclopedia of Type Strains, Phase IV (KMG-IV): sequencing the most valuable type-strain genomes for metagenomic binning, comparative biology and taxonomic classification.</title>
        <authorList>
            <person name="Goeker M."/>
        </authorList>
    </citation>
    <scope>NUCLEOTIDE SEQUENCE [LARGE SCALE GENOMIC DNA]</scope>
    <source>
        <strain evidence="2 3">DSM 25350</strain>
    </source>
</reference>
<name>A0A316FHV8_9GAMM</name>
<keyword evidence="1" id="KW-0472">Membrane</keyword>
<dbReference type="AlphaFoldDB" id="A0A316FHV8"/>
<evidence type="ECO:0000256" key="1">
    <source>
        <dbReference type="SAM" id="Phobius"/>
    </source>
</evidence>
<keyword evidence="3" id="KW-1185">Reference proteome</keyword>
<comment type="caution">
    <text evidence="2">The sequence shown here is derived from an EMBL/GenBank/DDBJ whole genome shotgun (WGS) entry which is preliminary data.</text>
</comment>
<evidence type="ECO:0000313" key="2">
    <source>
        <dbReference type="EMBL" id="PWK47306.1"/>
    </source>
</evidence>
<dbReference type="InterPro" id="IPR021521">
    <property type="entry name" value="DUF3185"/>
</dbReference>
<dbReference type="OrthoDB" id="5740556at2"/>
<protein>
    <submittedName>
        <fullName evidence="2">Uncharacterized protein DUF3185</fullName>
    </submittedName>
</protein>
<feature type="transmembrane region" description="Helical" evidence="1">
    <location>
        <begin position="45"/>
        <end position="64"/>
    </location>
</feature>
<dbReference type="RefSeq" id="WP_109764557.1">
    <property type="nucleotide sequence ID" value="NZ_QGGU01000011.1"/>
</dbReference>
<dbReference type="Proteomes" id="UP000245790">
    <property type="component" value="Unassembled WGS sequence"/>
</dbReference>
<keyword evidence="1" id="KW-1133">Transmembrane helix</keyword>
<accession>A0A316FHV8</accession>
<keyword evidence="1" id="KW-0812">Transmembrane</keyword>
<dbReference type="EMBL" id="QGGU01000011">
    <property type="protein sequence ID" value="PWK47306.1"/>
    <property type="molecule type" value="Genomic_DNA"/>
</dbReference>